<evidence type="ECO:0000256" key="2">
    <source>
        <dbReference type="SAM" id="SignalP"/>
    </source>
</evidence>
<organism evidence="4 5">
    <name type="scientific">Candidatus Muproteobacteria bacterium RBG_16_64_10</name>
    <dbReference type="NCBI Taxonomy" id="1817757"/>
    <lineage>
        <taxon>Bacteria</taxon>
        <taxon>Pseudomonadati</taxon>
        <taxon>Pseudomonadota</taxon>
        <taxon>Candidatus Muproteobacteria</taxon>
    </lineage>
</organism>
<dbReference type="PANTHER" id="PTHR42951">
    <property type="entry name" value="METALLO-BETA-LACTAMASE DOMAIN-CONTAINING"/>
    <property type="match status" value="1"/>
</dbReference>
<name>A0A1F6SWT5_9PROT</name>
<dbReference type="GO" id="GO:0017001">
    <property type="term" value="P:antibiotic catabolic process"/>
    <property type="evidence" value="ECO:0007669"/>
    <property type="project" value="UniProtKB-ARBA"/>
</dbReference>
<evidence type="ECO:0000313" key="5">
    <source>
        <dbReference type="Proteomes" id="UP000179334"/>
    </source>
</evidence>
<dbReference type="CDD" id="cd16282">
    <property type="entry name" value="metallo-hydrolase-like_MBL-fold"/>
    <property type="match status" value="1"/>
</dbReference>
<dbReference type="EMBL" id="MFSR01000092">
    <property type="protein sequence ID" value="OGI37411.1"/>
    <property type="molecule type" value="Genomic_DNA"/>
</dbReference>
<accession>A0A1F6SWT5</accession>
<proteinExistence type="inferred from homology"/>
<keyword evidence="2" id="KW-0732">Signal</keyword>
<dbReference type="InterPro" id="IPR050855">
    <property type="entry name" value="NDM-1-like"/>
</dbReference>
<dbReference type="PANTHER" id="PTHR42951:SF4">
    <property type="entry name" value="ACYL-COENZYME A THIOESTERASE MBLAC2"/>
    <property type="match status" value="1"/>
</dbReference>
<feature type="domain" description="Metallo-beta-lactamase" evidence="3">
    <location>
        <begin position="57"/>
        <end position="243"/>
    </location>
</feature>
<dbReference type="AlphaFoldDB" id="A0A1F6SWT5"/>
<sequence>MKRLLLVLLLLSLASCGKSKAPAFDPSKVSLKQISERVYVLHGPNEIPNPQNRGFMNNPAFVIAGKGVIVIDPGSSRQVGDLVLAKIAELSPLPVIAVFNTHIHGDHWLGNQAIKEKYPRAVIYAHANMKTAAAGAGGQRWVDIMNRMTGGAAEGTKPVAPDLGVEHEETLKVGDRRFRIYHPGKAHTDGDLMIEVVEDKVLFLGDIVIVGRLGRIEDGQVKGNLAAIDMALKTSAVHFVPGHGPSNGRDHVLGYRRYLHTLYSEVRKHYERNPGDPQIKSKVLPALAPFKSWKDFDNEAGRHIGLTVRQVETEAF</sequence>
<evidence type="ECO:0000256" key="1">
    <source>
        <dbReference type="ARBA" id="ARBA00005250"/>
    </source>
</evidence>
<dbReference type="Proteomes" id="UP000179334">
    <property type="component" value="Unassembled WGS sequence"/>
</dbReference>
<dbReference type="Gene3D" id="3.60.15.10">
    <property type="entry name" value="Ribonuclease Z/Hydroxyacylglutathione hydrolase-like"/>
    <property type="match status" value="1"/>
</dbReference>
<protein>
    <recommendedName>
        <fullName evidence="3">Metallo-beta-lactamase domain-containing protein</fullName>
    </recommendedName>
</protein>
<evidence type="ECO:0000313" key="4">
    <source>
        <dbReference type="EMBL" id="OGI37411.1"/>
    </source>
</evidence>
<dbReference type="PROSITE" id="PS51257">
    <property type="entry name" value="PROKAR_LIPOPROTEIN"/>
    <property type="match status" value="1"/>
</dbReference>
<gene>
    <name evidence="4" type="ORF">A2V91_04155</name>
</gene>
<feature type="chain" id="PRO_5009225402" description="Metallo-beta-lactamase domain-containing protein" evidence="2">
    <location>
        <begin position="24"/>
        <end position="316"/>
    </location>
</feature>
<evidence type="ECO:0000259" key="3">
    <source>
        <dbReference type="SMART" id="SM00849"/>
    </source>
</evidence>
<dbReference type="SUPFAM" id="SSF56281">
    <property type="entry name" value="Metallo-hydrolase/oxidoreductase"/>
    <property type="match status" value="1"/>
</dbReference>
<dbReference type="InterPro" id="IPR001279">
    <property type="entry name" value="Metallo-B-lactamas"/>
</dbReference>
<reference evidence="4 5" key="1">
    <citation type="journal article" date="2016" name="Nat. Commun.">
        <title>Thousands of microbial genomes shed light on interconnected biogeochemical processes in an aquifer system.</title>
        <authorList>
            <person name="Anantharaman K."/>
            <person name="Brown C.T."/>
            <person name="Hug L.A."/>
            <person name="Sharon I."/>
            <person name="Castelle C.J."/>
            <person name="Probst A.J."/>
            <person name="Thomas B.C."/>
            <person name="Singh A."/>
            <person name="Wilkins M.J."/>
            <person name="Karaoz U."/>
            <person name="Brodie E.L."/>
            <person name="Williams K.H."/>
            <person name="Hubbard S.S."/>
            <person name="Banfield J.F."/>
        </authorList>
    </citation>
    <scope>NUCLEOTIDE SEQUENCE [LARGE SCALE GENOMIC DNA]</scope>
</reference>
<dbReference type="SMART" id="SM00849">
    <property type="entry name" value="Lactamase_B"/>
    <property type="match status" value="1"/>
</dbReference>
<dbReference type="Pfam" id="PF00753">
    <property type="entry name" value="Lactamase_B"/>
    <property type="match status" value="1"/>
</dbReference>
<comment type="caution">
    <text evidence="4">The sequence shown here is derived from an EMBL/GenBank/DDBJ whole genome shotgun (WGS) entry which is preliminary data.</text>
</comment>
<dbReference type="InterPro" id="IPR036866">
    <property type="entry name" value="RibonucZ/Hydroxyglut_hydro"/>
</dbReference>
<comment type="similarity">
    <text evidence="1">Belongs to the metallo-beta-lactamase superfamily. Class-B beta-lactamase family.</text>
</comment>
<feature type="signal peptide" evidence="2">
    <location>
        <begin position="1"/>
        <end position="23"/>
    </location>
</feature>